<dbReference type="EMBL" id="HBUF01342075">
    <property type="protein sequence ID" value="CAG6704904.1"/>
    <property type="molecule type" value="Transcribed_RNA"/>
</dbReference>
<keyword evidence="1" id="KW-0812">Transmembrane</keyword>
<reference evidence="2" key="1">
    <citation type="submission" date="2021-05" db="EMBL/GenBank/DDBJ databases">
        <authorList>
            <person name="Alioto T."/>
            <person name="Alioto T."/>
            <person name="Gomez Garrido J."/>
        </authorList>
    </citation>
    <scope>NUCLEOTIDE SEQUENCE</scope>
</reference>
<proteinExistence type="predicted"/>
<name>A0A8D8UF95_9HEMI</name>
<evidence type="ECO:0000256" key="1">
    <source>
        <dbReference type="SAM" id="Phobius"/>
    </source>
</evidence>
<keyword evidence="1" id="KW-1133">Transmembrane helix</keyword>
<keyword evidence="1" id="KW-0472">Membrane</keyword>
<feature type="transmembrane region" description="Helical" evidence="1">
    <location>
        <begin position="81"/>
        <end position="105"/>
    </location>
</feature>
<protein>
    <submittedName>
        <fullName evidence="2">Uncharacterized protein</fullName>
    </submittedName>
</protein>
<sequence length="111" mass="13431">MASSFKEIESKKIQGNIRDLIRTHCTFSQFYLVGVTLFDMGKKTFGLKFYNTMEFNKGHSLTGKFRIFRKRENLYLKTKPYFFFFFSFSFFTRIIAQNCCFYIFYFVRVVD</sequence>
<dbReference type="AlphaFoldDB" id="A0A8D8UF95"/>
<organism evidence="2">
    <name type="scientific">Cacopsylla melanoneura</name>
    <dbReference type="NCBI Taxonomy" id="428564"/>
    <lineage>
        <taxon>Eukaryota</taxon>
        <taxon>Metazoa</taxon>
        <taxon>Ecdysozoa</taxon>
        <taxon>Arthropoda</taxon>
        <taxon>Hexapoda</taxon>
        <taxon>Insecta</taxon>
        <taxon>Pterygota</taxon>
        <taxon>Neoptera</taxon>
        <taxon>Paraneoptera</taxon>
        <taxon>Hemiptera</taxon>
        <taxon>Sternorrhyncha</taxon>
        <taxon>Psylloidea</taxon>
        <taxon>Psyllidae</taxon>
        <taxon>Psyllinae</taxon>
        <taxon>Cacopsylla</taxon>
    </lineage>
</organism>
<evidence type="ECO:0000313" key="2">
    <source>
        <dbReference type="EMBL" id="CAG6704904.1"/>
    </source>
</evidence>
<accession>A0A8D8UF95</accession>